<dbReference type="EMBL" id="JAVREP010000004">
    <property type="protein sequence ID" value="MDT0328574.1"/>
    <property type="molecule type" value="Genomic_DNA"/>
</dbReference>
<comment type="caution">
    <text evidence="2">The sequence shown here is derived from an EMBL/GenBank/DDBJ whole genome shotgun (WGS) entry which is preliminary data.</text>
</comment>
<organism evidence="2 3">
    <name type="scientific">Nocardiopsis lambiniae</name>
    <dbReference type="NCBI Taxonomy" id="3075539"/>
    <lineage>
        <taxon>Bacteria</taxon>
        <taxon>Bacillati</taxon>
        <taxon>Actinomycetota</taxon>
        <taxon>Actinomycetes</taxon>
        <taxon>Streptosporangiales</taxon>
        <taxon>Nocardiopsidaceae</taxon>
        <taxon>Nocardiopsis</taxon>
    </lineage>
</organism>
<dbReference type="RefSeq" id="WP_311511285.1">
    <property type="nucleotide sequence ID" value="NZ_JAVREP010000004.1"/>
</dbReference>
<gene>
    <name evidence="2" type="ORF">RM479_09120</name>
</gene>
<accession>A0ABU2M7C3</accession>
<feature type="transmembrane region" description="Helical" evidence="1">
    <location>
        <begin position="183"/>
        <end position="201"/>
    </location>
</feature>
<evidence type="ECO:0000313" key="3">
    <source>
        <dbReference type="Proteomes" id="UP001183390"/>
    </source>
</evidence>
<sequence length="223" mass="24012">MTSSTRREWPVPALLILLSVVPVIAGAARLGEVAVGAPVTPDNARFFADPVPVVLHIAAAVPYCVLGALQFVPGLRRRRWHRVTGRLLVPLGLIAALTGLWMTLFYALPAIDVGLLTAIRLVFGAAMAIAIVLGFLAIRRRDVAAHRAWMIRGYAIAQGAGTQVFTHLPWMLFLGPPDQLTRALLMAAGWVINVAVAEWVIRRSTAAPRRPAPALKGTSVDRA</sequence>
<evidence type="ECO:0000256" key="1">
    <source>
        <dbReference type="SAM" id="Phobius"/>
    </source>
</evidence>
<evidence type="ECO:0000313" key="2">
    <source>
        <dbReference type="EMBL" id="MDT0328574.1"/>
    </source>
</evidence>
<name>A0ABU2M7C3_9ACTN</name>
<proteinExistence type="predicted"/>
<reference evidence="3" key="1">
    <citation type="submission" date="2023-07" db="EMBL/GenBank/DDBJ databases">
        <title>30 novel species of actinomycetes from the DSMZ collection.</title>
        <authorList>
            <person name="Nouioui I."/>
        </authorList>
    </citation>
    <scope>NUCLEOTIDE SEQUENCE [LARGE SCALE GENOMIC DNA]</scope>
    <source>
        <strain evidence="3">DSM 44743</strain>
    </source>
</reference>
<keyword evidence="3" id="KW-1185">Reference proteome</keyword>
<feature type="transmembrane region" description="Helical" evidence="1">
    <location>
        <begin position="114"/>
        <end position="137"/>
    </location>
</feature>
<dbReference type="Pfam" id="PF10067">
    <property type="entry name" value="DUF2306"/>
    <property type="match status" value="1"/>
</dbReference>
<protein>
    <submittedName>
        <fullName evidence="2">DUF2306 domain-containing protein</fullName>
    </submittedName>
</protein>
<feature type="transmembrane region" description="Helical" evidence="1">
    <location>
        <begin position="149"/>
        <end position="171"/>
    </location>
</feature>
<keyword evidence="1" id="KW-0472">Membrane</keyword>
<dbReference type="InterPro" id="IPR018750">
    <property type="entry name" value="DUF2306_membrane"/>
</dbReference>
<dbReference type="Proteomes" id="UP001183390">
    <property type="component" value="Unassembled WGS sequence"/>
</dbReference>
<keyword evidence="1" id="KW-1133">Transmembrane helix</keyword>
<feature type="transmembrane region" description="Helical" evidence="1">
    <location>
        <begin position="87"/>
        <end position="108"/>
    </location>
</feature>
<feature type="transmembrane region" description="Helical" evidence="1">
    <location>
        <begin position="51"/>
        <end position="75"/>
    </location>
</feature>
<keyword evidence="1" id="KW-0812">Transmembrane</keyword>